<evidence type="ECO:0000313" key="3">
    <source>
        <dbReference type="EMBL" id="QKX60196.1"/>
    </source>
</evidence>
<proteinExistence type="predicted"/>
<dbReference type="Proteomes" id="UP000509510">
    <property type="component" value="Chromosome IV"/>
</dbReference>
<evidence type="ECO:0000259" key="2">
    <source>
        <dbReference type="Pfam" id="PF12708"/>
    </source>
</evidence>
<accession>A0A7H8R287</accession>
<dbReference type="FunFam" id="2.160.20.10:FF:000043">
    <property type="entry name" value="Exo-beta-1,3-glucanase, putative"/>
    <property type="match status" value="1"/>
</dbReference>
<evidence type="ECO:0000313" key="4">
    <source>
        <dbReference type="Proteomes" id="UP000509510"/>
    </source>
</evidence>
<protein>
    <recommendedName>
        <fullName evidence="2">Rhamnogalacturonase A/B/Epimerase-like pectate lyase domain-containing protein</fullName>
    </recommendedName>
</protein>
<name>A0A7H8R287_TALRU</name>
<dbReference type="Gene3D" id="2.160.20.10">
    <property type="entry name" value="Single-stranded right-handed beta-helix, Pectin lyase-like"/>
    <property type="match status" value="2"/>
</dbReference>
<dbReference type="Pfam" id="PF12708">
    <property type="entry name" value="Pect-lyase_RHGA_epim"/>
    <property type="match status" value="1"/>
</dbReference>
<feature type="compositionally biased region" description="Low complexity" evidence="1">
    <location>
        <begin position="62"/>
        <end position="97"/>
    </location>
</feature>
<feature type="domain" description="Rhamnogalacturonase A/B/Epimerase-like pectate lyase" evidence="2">
    <location>
        <begin position="192"/>
        <end position="409"/>
    </location>
</feature>
<dbReference type="InterPro" id="IPR024535">
    <property type="entry name" value="RHGA/B-epi-like_pectate_lyase"/>
</dbReference>
<sequence length="900" mass="94323">MYIEWSWVAFASTAGATLLPFPLPEPTQLFASDQGLLDLPPKPISALAGAILPLIFPHTYQPTSTTTQPATSTTQPPAVPPVTSASPTPASPTQASPTPTPDTKGGQSSNLDSQNGDAVTSSSSSSSSTAVSVTTSTTSTSGSPSTPGGNFCANPTPSQAPAKYWLETQDHTGPGRGYAPFVQGNSAYPVHRNALDYGAKNDGSGNQTAALQNAINSDGQGGSREGRGVTYMPAEVFLPGGVYTLGGTLDIRVGTIIVGDPLNRPVIKASSDFVGSTLINGQDPAAGHPETTFMIALKDVILDTTSLDASATFTALQWGIAQGCALTNVDVNMPQGSLGHIGIHINGGSTIAVTDVTINGGGIGIQNSNQQVNFKNITFKGCRTGFAGTGGFTVVLQGATFDSCGLGIDMTKNSLGSMVILDSTSTNTGTLVKFHDSSNASGPRNSQIIIENHTSEGTNPLAVTSNGTTVLGGQSHIDTWFFGNHIPGVFQAGGYLGTLRPTVLLGSDGKYFTRKQPNYANAPASQVVNVKTVSEHPVHGDGKTDDSANLNAILRDNAANCRISYFPFGVYILRDTLVVPPGSRIVGEGWSVLSGAGSAFTDSANPRPVVKVGNQGDVGVAEIQYMRFTVAEVLPGAIVVEVNMAGNQPGDVGIWNSLTTVGGTADTTISSSCTNQDARYCMAAFMLMHITSSSSSYVENHWGWTADHNLDGGPSPIIVSTGRGILVESTKPTWLVGTSSEHNWLYQYNFHSSSNVYAGMMQSETPYMQGLGAVETAAAPWGVSSQYNDPDFSWCGKTDQLCRSALAANVDAGSNIMLYGSAAWAFFEGQWNGLYNTPCANGICQTNMMRVTNNPQNLVWYSISTKSSDVMVLDGKSNPREYNNPGGWSGLVQAYRQFAY</sequence>
<dbReference type="CDD" id="cd23668">
    <property type="entry name" value="GH55_beta13glucanase-like"/>
    <property type="match status" value="1"/>
</dbReference>
<dbReference type="InterPro" id="IPR011050">
    <property type="entry name" value="Pectin_lyase_fold/virulence"/>
</dbReference>
<dbReference type="InterPro" id="IPR039279">
    <property type="entry name" value="QRT3-like"/>
</dbReference>
<dbReference type="AlphaFoldDB" id="A0A7H8R287"/>
<gene>
    <name evidence="3" type="ORF">TRUGW13939_07339</name>
</gene>
<dbReference type="InterPro" id="IPR012334">
    <property type="entry name" value="Pectin_lyas_fold"/>
</dbReference>
<dbReference type="KEGG" id="trg:TRUGW13939_07339"/>
<dbReference type="SUPFAM" id="SSF51126">
    <property type="entry name" value="Pectin lyase-like"/>
    <property type="match status" value="2"/>
</dbReference>
<dbReference type="PANTHER" id="PTHR33928:SF2">
    <property type="entry name" value="PECTATE LYASE SUPERFAMILY PROTEIN DOMAIN-CONTAINING PROTEIN-RELATED"/>
    <property type="match status" value="1"/>
</dbReference>
<feature type="compositionally biased region" description="Polar residues" evidence="1">
    <location>
        <begin position="105"/>
        <end position="117"/>
    </location>
</feature>
<organism evidence="3 4">
    <name type="scientific">Talaromyces rugulosus</name>
    <name type="common">Penicillium rugulosum</name>
    <dbReference type="NCBI Taxonomy" id="121627"/>
    <lineage>
        <taxon>Eukaryota</taxon>
        <taxon>Fungi</taxon>
        <taxon>Dikarya</taxon>
        <taxon>Ascomycota</taxon>
        <taxon>Pezizomycotina</taxon>
        <taxon>Eurotiomycetes</taxon>
        <taxon>Eurotiomycetidae</taxon>
        <taxon>Eurotiales</taxon>
        <taxon>Trichocomaceae</taxon>
        <taxon>Talaromyces</taxon>
        <taxon>Talaromyces sect. Islandici</taxon>
    </lineage>
</organism>
<dbReference type="GeneID" id="55994832"/>
<dbReference type="PANTHER" id="PTHR33928">
    <property type="entry name" value="POLYGALACTURONASE QRT3"/>
    <property type="match status" value="1"/>
</dbReference>
<dbReference type="RefSeq" id="XP_035346373.1">
    <property type="nucleotide sequence ID" value="XM_035490480.1"/>
</dbReference>
<reference evidence="4" key="1">
    <citation type="submission" date="2020-06" db="EMBL/GenBank/DDBJ databases">
        <title>A chromosome-scale genome assembly of Talaromyces rugulosus W13939.</title>
        <authorList>
            <person name="Wang B."/>
            <person name="Guo L."/>
            <person name="Ye K."/>
            <person name="Wang L."/>
        </authorList>
    </citation>
    <scope>NUCLEOTIDE SEQUENCE [LARGE SCALE GENOMIC DNA]</scope>
    <source>
        <strain evidence="4">W13939</strain>
    </source>
</reference>
<dbReference type="FunFam" id="2.160.20.10:FF:000049">
    <property type="entry name" value="Putative exo-beta-1,3-glucanase"/>
    <property type="match status" value="1"/>
</dbReference>
<keyword evidence="4" id="KW-1185">Reference proteome</keyword>
<feature type="compositionally biased region" description="Low complexity" evidence="1">
    <location>
        <begin position="118"/>
        <end position="149"/>
    </location>
</feature>
<dbReference type="OrthoDB" id="1046782at2759"/>
<evidence type="ECO:0000256" key="1">
    <source>
        <dbReference type="SAM" id="MobiDB-lite"/>
    </source>
</evidence>
<dbReference type="EMBL" id="CP055901">
    <property type="protein sequence ID" value="QKX60196.1"/>
    <property type="molecule type" value="Genomic_DNA"/>
</dbReference>
<dbReference type="GO" id="GO:0004650">
    <property type="term" value="F:polygalacturonase activity"/>
    <property type="evidence" value="ECO:0007669"/>
    <property type="project" value="InterPro"/>
</dbReference>
<feature type="region of interest" description="Disordered" evidence="1">
    <location>
        <begin position="62"/>
        <end position="157"/>
    </location>
</feature>